<dbReference type="Gene3D" id="1.10.357.10">
    <property type="entry name" value="Tetracycline Repressor, domain 2"/>
    <property type="match status" value="1"/>
</dbReference>
<proteinExistence type="inferred from homology"/>
<comment type="function">
    <text evidence="6">Membrane-associated protein that warps the membrane surface to access and bind aromatic isoprenes with high specificity, including ubiquinone (CoQ) isoprene intermediates and presents them directly to COQ7, therefore facilitating the COQ7-mediated hydroxylase step. Participates in the biosynthesis of coenzyme Q, also named ubiquinone, an essential lipid-soluble electron transporter for aerobic cellular respiration.</text>
</comment>
<comment type="pathway">
    <text evidence="1">Cofactor biosynthesis; ubiquinone biosynthesis.</text>
</comment>
<reference evidence="8" key="2">
    <citation type="submission" date="2020-09" db="EMBL/GenBank/DDBJ databases">
        <authorList>
            <person name="Sun Q."/>
            <person name="Zhou Y."/>
        </authorList>
    </citation>
    <scope>NUCLEOTIDE SEQUENCE</scope>
    <source>
        <strain evidence="8">CGMCC 1.15519</strain>
    </source>
</reference>
<evidence type="ECO:0000256" key="1">
    <source>
        <dbReference type="ARBA" id="ARBA00004749"/>
    </source>
</evidence>
<dbReference type="InterPro" id="IPR013718">
    <property type="entry name" value="COQ9_C"/>
</dbReference>
<organism evidence="8 9">
    <name type="scientific">Sandarakinorhabdus glacialis</name>
    <dbReference type="NCBI Taxonomy" id="1614636"/>
    <lineage>
        <taxon>Bacteria</taxon>
        <taxon>Pseudomonadati</taxon>
        <taxon>Pseudomonadota</taxon>
        <taxon>Alphaproteobacteria</taxon>
        <taxon>Sphingomonadales</taxon>
        <taxon>Sphingosinicellaceae</taxon>
        <taxon>Sandarakinorhabdus</taxon>
    </lineage>
</organism>
<comment type="similarity">
    <text evidence="2">Belongs to the COQ9 family.</text>
</comment>
<keyword evidence="4" id="KW-0809">Transit peptide</keyword>
<feature type="domain" description="COQ9 C-terminal" evidence="7">
    <location>
        <begin position="119"/>
        <end position="188"/>
    </location>
</feature>
<dbReference type="GO" id="GO:0006744">
    <property type="term" value="P:ubiquinone biosynthetic process"/>
    <property type="evidence" value="ECO:0007669"/>
    <property type="project" value="UniProtKB-KW"/>
</dbReference>
<dbReference type="InterPro" id="IPR012762">
    <property type="entry name" value="Ubiq_biosynth_COQ9"/>
</dbReference>
<evidence type="ECO:0000256" key="4">
    <source>
        <dbReference type="ARBA" id="ARBA00022946"/>
    </source>
</evidence>
<evidence type="ECO:0000313" key="8">
    <source>
        <dbReference type="EMBL" id="GGE15460.1"/>
    </source>
</evidence>
<gene>
    <name evidence="8" type="ORF">GCM10011529_22320</name>
</gene>
<evidence type="ECO:0000256" key="6">
    <source>
        <dbReference type="ARBA" id="ARBA00058104"/>
    </source>
</evidence>
<evidence type="ECO:0000256" key="2">
    <source>
        <dbReference type="ARBA" id="ARBA00010766"/>
    </source>
</evidence>
<sequence>MTQDVPLADLRPRLVAAMLPNVPFDGWTAAARDLAADAEAIDRDIAAMALPDSVAMTDAYTLRADALMTAAMLAAGADTMKIRERIRFALRTRLEQAAGDREAVRRALAIMTLPQNAALGVRTLWRTADAMWRAAGDTATDFNHYSKRIILGGVYSASLLYWLDDDSEGHAATWAFIDRRIDGVMAFEKSKAKAVNALSWLPNPARFVGRLRYPAV</sequence>
<dbReference type="EMBL" id="BMJM01000007">
    <property type="protein sequence ID" value="GGE15460.1"/>
    <property type="molecule type" value="Genomic_DNA"/>
</dbReference>
<keyword evidence="3" id="KW-0831">Ubiquinone biosynthesis</keyword>
<dbReference type="PANTHER" id="PTHR21427:SF19">
    <property type="entry name" value="UBIQUINONE BIOSYNTHESIS PROTEIN COQ9, MITOCHONDRIAL"/>
    <property type="match status" value="1"/>
</dbReference>
<comment type="caution">
    <text evidence="8">The sequence shown here is derived from an EMBL/GenBank/DDBJ whole genome shotgun (WGS) entry which is preliminary data.</text>
</comment>
<evidence type="ECO:0000313" key="9">
    <source>
        <dbReference type="Proteomes" id="UP000635071"/>
    </source>
</evidence>
<evidence type="ECO:0000256" key="3">
    <source>
        <dbReference type="ARBA" id="ARBA00022688"/>
    </source>
</evidence>
<evidence type="ECO:0000259" key="7">
    <source>
        <dbReference type="Pfam" id="PF08511"/>
    </source>
</evidence>
<dbReference type="Proteomes" id="UP000635071">
    <property type="component" value="Unassembled WGS sequence"/>
</dbReference>
<accession>A0A916ZUZ7</accession>
<dbReference type="AlphaFoldDB" id="A0A916ZUZ7"/>
<evidence type="ECO:0000256" key="5">
    <source>
        <dbReference type="ARBA" id="ARBA00023121"/>
    </source>
</evidence>
<dbReference type="RefSeq" id="WP_188763033.1">
    <property type="nucleotide sequence ID" value="NZ_BMJM01000007.1"/>
</dbReference>
<dbReference type="NCBIfam" id="TIGR02396">
    <property type="entry name" value="diverge_rpsU"/>
    <property type="match status" value="1"/>
</dbReference>
<protein>
    <recommendedName>
        <fullName evidence="7">COQ9 C-terminal domain-containing protein</fullName>
    </recommendedName>
</protein>
<dbReference type="PANTHER" id="PTHR21427">
    <property type="entry name" value="UBIQUINONE BIOSYNTHESIS PROTEIN COQ9, MITOCHONDRIAL"/>
    <property type="match status" value="1"/>
</dbReference>
<dbReference type="GO" id="GO:0008289">
    <property type="term" value="F:lipid binding"/>
    <property type="evidence" value="ECO:0007669"/>
    <property type="project" value="UniProtKB-KW"/>
</dbReference>
<keyword evidence="9" id="KW-1185">Reference proteome</keyword>
<name>A0A916ZUZ7_9SPHN</name>
<dbReference type="Pfam" id="PF08511">
    <property type="entry name" value="COQ9"/>
    <property type="match status" value="1"/>
</dbReference>
<keyword evidence="5" id="KW-0446">Lipid-binding</keyword>
<reference evidence="8" key="1">
    <citation type="journal article" date="2014" name="Int. J. Syst. Evol. Microbiol.">
        <title>Complete genome sequence of Corynebacterium casei LMG S-19264T (=DSM 44701T), isolated from a smear-ripened cheese.</title>
        <authorList>
            <consortium name="US DOE Joint Genome Institute (JGI-PGF)"/>
            <person name="Walter F."/>
            <person name="Albersmeier A."/>
            <person name="Kalinowski J."/>
            <person name="Ruckert C."/>
        </authorList>
    </citation>
    <scope>NUCLEOTIDE SEQUENCE</scope>
    <source>
        <strain evidence="8">CGMCC 1.15519</strain>
    </source>
</reference>